<dbReference type="EMBL" id="QGKM01000095">
    <property type="protein sequence ID" value="PWQ92345.1"/>
    <property type="molecule type" value="Genomic_DNA"/>
</dbReference>
<dbReference type="RefSeq" id="WP_109839738.1">
    <property type="nucleotide sequence ID" value="NZ_QGKM01000095.1"/>
</dbReference>
<evidence type="ECO:0008006" key="3">
    <source>
        <dbReference type="Google" id="ProtNLM"/>
    </source>
</evidence>
<keyword evidence="2" id="KW-1185">Reference proteome</keyword>
<dbReference type="InterPro" id="IPR013406">
    <property type="entry name" value="CHP02574_addiction_mod"/>
</dbReference>
<proteinExistence type="predicted"/>
<gene>
    <name evidence="1" type="ORF">DKW60_21615</name>
</gene>
<comment type="caution">
    <text evidence="1">The sequence shown here is derived from an EMBL/GenBank/DDBJ whole genome shotgun (WGS) entry which is preliminary data.</text>
</comment>
<dbReference type="Pfam" id="PF09720">
    <property type="entry name" value="Unstab_antitox"/>
    <property type="match status" value="1"/>
</dbReference>
<organism evidence="1 2">
    <name type="scientific">Leucothrix pacifica</name>
    <dbReference type="NCBI Taxonomy" id="1247513"/>
    <lineage>
        <taxon>Bacteria</taxon>
        <taxon>Pseudomonadati</taxon>
        <taxon>Pseudomonadota</taxon>
        <taxon>Gammaproteobacteria</taxon>
        <taxon>Thiotrichales</taxon>
        <taxon>Thiotrichaceae</taxon>
        <taxon>Leucothrix</taxon>
    </lineage>
</organism>
<protein>
    <recommendedName>
        <fullName evidence="3">Addiction module antitoxin RelB</fullName>
    </recommendedName>
</protein>
<dbReference type="AlphaFoldDB" id="A0A317C133"/>
<dbReference type="OrthoDB" id="291542at2"/>
<name>A0A317C133_9GAMM</name>
<dbReference type="Proteomes" id="UP000245539">
    <property type="component" value="Unassembled WGS sequence"/>
</dbReference>
<accession>A0A317C133</accession>
<evidence type="ECO:0000313" key="1">
    <source>
        <dbReference type="EMBL" id="PWQ92345.1"/>
    </source>
</evidence>
<reference evidence="1 2" key="1">
    <citation type="submission" date="2018-05" db="EMBL/GenBank/DDBJ databases">
        <title>Leucothrix arctica sp. nov., isolated from Arctic seawater.</title>
        <authorList>
            <person name="Choi A."/>
            <person name="Baek K."/>
        </authorList>
    </citation>
    <scope>NUCLEOTIDE SEQUENCE [LARGE SCALE GENOMIC DNA]</scope>
    <source>
        <strain evidence="1 2">JCM 18388</strain>
    </source>
</reference>
<evidence type="ECO:0000313" key="2">
    <source>
        <dbReference type="Proteomes" id="UP000245539"/>
    </source>
</evidence>
<sequence length="68" mass="7764">MEITKIKNMTVLERLQAMESLWSSLINDNVELNSPDWHADVLAERRAKIESGTANFISLDALKAYRKS</sequence>